<dbReference type="Proteomes" id="UP000075883">
    <property type="component" value="Unassembled WGS sequence"/>
</dbReference>
<dbReference type="Pfam" id="PF00168">
    <property type="entry name" value="C2"/>
    <property type="match status" value="1"/>
</dbReference>
<evidence type="ECO:0000313" key="3">
    <source>
        <dbReference type="Proteomes" id="UP000075883"/>
    </source>
</evidence>
<evidence type="ECO:0000259" key="1">
    <source>
        <dbReference type="PROSITE" id="PS50004"/>
    </source>
</evidence>
<evidence type="ECO:0000313" key="2">
    <source>
        <dbReference type="EnsemblMetazoa" id="ACUA019042-PA"/>
    </source>
</evidence>
<feature type="domain" description="C2" evidence="1">
    <location>
        <begin position="1"/>
        <end position="83"/>
    </location>
</feature>
<dbReference type="AlphaFoldDB" id="A0A182MIF4"/>
<organism evidence="2 3">
    <name type="scientific">Anopheles culicifacies</name>
    <dbReference type="NCBI Taxonomy" id="139723"/>
    <lineage>
        <taxon>Eukaryota</taxon>
        <taxon>Metazoa</taxon>
        <taxon>Ecdysozoa</taxon>
        <taxon>Arthropoda</taxon>
        <taxon>Hexapoda</taxon>
        <taxon>Insecta</taxon>
        <taxon>Pterygota</taxon>
        <taxon>Neoptera</taxon>
        <taxon>Endopterygota</taxon>
        <taxon>Diptera</taxon>
        <taxon>Nematocera</taxon>
        <taxon>Culicoidea</taxon>
        <taxon>Culicidae</taxon>
        <taxon>Anophelinae</taxon>
        <taxon>Anopheles</taxon>
        <taxon>culicifacies species complex</taxon>
    </lineage>
</organism>
<dbReference type="STRING" id="139723.A0A182MIF4"/>
<dbReference type="PROSITE" id="PS50004">
    <property type="entry name" value="C2"/>
    <property type="match status" value="1"/>
</dbReference>
<dbReference type="InterPro" id="IPR035892">
    <property type="entry name" value="C2_domain_sf"/>
</dbReference>
<reference evidence="2" key="2">
    <citation type="submission" date="2020-05" db="UniProtKB">
        <authorList>
            <consortium name="EnsemblMetazoa"/>
        </authorList>
    </citation>
    <scope>IDENTIFICATION</scope>
    <source>
        <strain evidence="2">A-37</strain>
    </source>
</reference>
<sequence length="111" mass="12564">MGLPDPFARILVEGTTQEYTTEICKASLDPRWNSHYDLFLGKNDNIIISIYNHRKLHKRQAFLGCVRIVASGIQLLRDTGCKYLLVSLIGKILLHLRQQGTSKVSFGVCDM</sequence>
<dbReference type="SUPFAM" id="SSF49562">
    <property type="entry name" value="C2 domain (Calcium/lipid-binding domain, CaLB)"/>
    <property type="match status" value="1"/>
</dbReference>
<dbReference type="Gene3D" id="2.60.40.150">
    <property type="entry name" value="C2 domain"/>
    <property type="match status" value="1"/>
</dbReference>
<reference evidence="3" key="1">
    <citation type="submission" date="2013-09" db="EMBL/GenBank/DDBJ databases">
        <title>The Genome Sequence of Anopheles culicifacies species A.</title>
        <authorList>
            <consortium name="The Broad Institute Genomics Platform"/>
            <person name="Neafsey D.E."/>
            <person name="Besansky N."/>
            <person name="Howell P."/>
            <person name="Walton C."/>
            <person name="Young S.K."/>
            <person name="Zeng Q."/>
            <person name="Gargeya S."/>
            <person name="Fitzgerald M."/>
            <person name="Haas B."/>
            <person name="Abouelleil A."/>
            <person name="Allen A.W."/>
            <person name="Alvarado L."/>
            <person name="Arachchi H.M."/>
            <person name="Berlin A.M."/>
            <person name="Chapman S.B."/>
            <person name="Gainer-Dewar J."/>
            <person name="Goldberg J."/>
            <person name="Griggs A."/>
            <person name="Gujja S."/>
            <person name="Hansen M."/>
            <person name="Howarth C."/>
            <person name="Imamovic A."/>
            <person name="Ireland A."/>
            <person name="Larimer J."/>
            <person name="McCowan C."/>
            <person name="Murphy C."/>
            <person name="Pearson M."/>
            <person name="Poon T.W."/>
            <person name="Priest M."/>
            <person name="Roberts A."/>
            <person name="Saif S."/>
            <person name="Shea T."/>
            <person name="Sisk P."/>
            <person name="Sykes S."/>
            <person name="Wortman J."/>
            <person name="Nusbaum C."/>
            <person name="Birren B."/>
        </authorList>
    </citation>
    <scope>NUCLEOTIDE SEQUENCE [LARGE SCALE GENOMIC DNA]</scope>
    <source>
        <strain evidence="3">A-37</strain>
    </source>
</reference>
<protein>
    <recommendedName>
        <fullName evidence="1">C2 domain-containing protein</fullName>
    </recommendedName>
</protein>
<dbReference type="VEuPathDB" id="VectorBase:ACUA019042"/>
<dbReference type="EnsemblMetazoa" id="ACUA019042-RA">
    <property type="protein sequence ID" value="ACUA019042-PA"/>
    <property type="gene ID" value="ACUA019042"/>
</dbReference>
<accession>A0A182MIF4</accession>
<proteinExistence type="predicted"/>
<dbReference type="EMBL" id="AXCM01013638">
    <property type="status" value="NOT_ANNOTATED_CDS"/>
    <property type="molecule type" value="Genomic_DNA"/>
</dbReference>
<dbReference type="InterPro" id="IPR000008">
    <property type="entry name" value="C2_dom"/>
</dbReference>
<keyword evidence="3" id="KW-1185">Reference proteome</keyword>
<name>A0A182MIF4_9DIPT</name>